<evidence type="ECO:0000313" key="5">
    <source>
        <dbReference type="Proteomes" id="UP000324222"/>
    </source>
</evidence>
<dbReference type="InterPro" id="IPR016024">
    <property type="entry name" value="ARM-type_fold"/>
</dbReference>
<dbReference type="GO" id="GO:0003723">
    <property type="term" value="F:RNA binding"/>
    <property type="evidence" value="ECO:0007669"/>
    <property type="project" value="TreeGrafter"/>
</dbReference>
<keyword evidence="2" id="KW-0053">Apoptosis</keyword>
<dbReference type="Pfam" id="PF05918">
    <property type="entry name" value="API5"/>
    <property type="match status" value="1"/>
</dbReference>
<dbReference type="GO" id="GO:0005634">
    <property type="term" value="C:nucleus"/>
    <property type="evidence" value="ECO:0007669"/>
    <property type="project" value="TreeGrafter"/>
</dbReference>
<feature type="compositionally biased region" description="Low complexity" evidence="3">
    <location>
        <begin position="61"/>
        <end position="74"/>
    </location>
</feature>
<feature type="compositionally biased region" description="Basic residues" evidence="3">
    <location>
        <begin position="75"/>
        <end position="85"/>
    </location>
</feature>
<evidence type="ECO:0000256" key="3">
    <source>
        <dbReference type="SAM" id="MobiDB-lite"/>
    </source>
</evidence>
<dbReference type="InterPro" id="IPR011989">
    <property type="entry name" value="ARM-like"/>
</dbReference>
<dbReference type="AlphaFoldDB" id="A0A5B7CJ95"/>
<gene>
    <name evidence="4" type="primary">API5</name>
    <name evidence="4" type="ORF">E2C01_002195</name>
</gene>
<name>A0A5B7CJ95_PORTR</name>
<dbReference type="Gene3D" id="1.25.10.10">
    <property type="entry name" value="Leucine-rich Repeat Variant"/>
    <property type="match status" value="1"/>
</dbReference>
<evidence type="ECO:0000256" key="1">
    <source>
        <dbReference type="ARBA" id="ARBA00009515"/>
    </source>
</evidence>
<evidence type="ECO:0000313" key="4">
    <source>
        <dbReference type="EMBL" id="MPC09579.1"/>
    </source>
</evidence>
<dbReference type="GO" id="GO:0043066">
    <property type="term" value="P:negative regulation of apoptotic process"/>
    <property type="evidence" value="ECO:0007669"/>
    <property type="project" value="TreeGrafter"/>
</dbReference>
<feature type="region of interest" description="Disordered" evidence="3">
    <location>
        <begin position="213"/>
        <end position="337"/>
    </location>
</feature>
<reference evidence="4 5" key="1">
    <citation type="submission" date="2019-05" db="EMBL/GenBank/DDBJ databases">
        <title>Another draft genome of Portunus trituberculatus and its Hox gene families provides insights of decapod evolution.</title>
        <authorList>
            <person name="Jeong J.-H."/>
            <person name="Song I."/>
            <person name="Kim S."/>
            <person name="Choi T."/>
            <person name="Kim D."/>
            <person name="Ryu S."/>
            <person name="Kim W."/>
        </authorList>
    </citation>
    <scope>NUCLEOTIDE SEQUENCE [LARGE SCALE GENOMIC DNA]</scope>
    <source>
        <tissue evidence="4">Muscle</tissue>
    </source>
</reference>
<feature type="compositionally biased region" description="Polar residues" evidence="3">
    <location>
        <begin position="289"/>
        <end position="307"/>
    </location>
</feature>
<dbReference type="PANTHER" id="PTHR12758">
    <property type="entry name" value="APOPTOSIS INHIBITOR 5-RELATED"/>
    <property type="match status" value="1"/>
</dbReference>
<feature type="compositionally biased region" description="Polar residues" evidence="3">
    <location>
        <begin position="222"/>
        <end position="233"/>
    </location>
</feature>
<dbReference type="InterPro" id="IPR008383">
    <property type="entry name" value="API5"/>
</dbReference>
<dbReference type="SUPFAM" id="SSF48371">
    <property type="entry name" value="ARM repeat"/>
    <property type="match status" value="1"/>
</dbReference>
<organism evidence="4 5">
    <name type="scientific">Portunus trituberculatus</name>
    <name type="common">Swimming crab</name>
    <name type="synonym">Neptunus trituberculatus</name>
    <dbReference type="NCBI Taxonomy" id="210409"/>
    <lineage>
        <taxon>Eukaryota</taxon>
        <taxon>Metazoa</taxon>
        <taxon>Ecdysozoa</taxon>
        <taxon>Arthropoda</taxon>
        <taxon>Crustacea</taxon>
        <taxon>Multicrustacea</taxon>
        <taxon>Malacostraca</taxon>
        <taxon>Eumalacostraca</taxon>
        <taxon>Eucarida</taxon>
        <taxon>Decapoda</taxon>
        <taxon>Pleocyemata</taxon>
        <taxon>Brachyura</taxon>
        <taxon>Eubrachyura</taxon>
        <taxon>Portunoidea</taxon>
        <taxon>Portunidae</taxon>
        <taxon>Portuninae</taxon>
        <taxon>Portunus</taxon>
    </lineage>
</organism>
<dbReference type="OrthoDB" id="19224at2759"/>
<comment type="similarity">
    <text evidence="1">Belongs to the API5 family.</text>
</comment>
<keyword evidence="5" id="KW-1185">Reference proteome</keyword>
<feature type="region of interest" description="Disordered" evidence="3">
    <location>
        <begin position="53"/>
        <end position="129"/>
    </location>
</feature>
<proteinExistence type="inferred from homology"/>
<dbReference type="Proteomes" id="UP000324222">
    <property type="component" value="Unassembled WGS sequence"/>
</dbReference>
<dbReference type="GO" id="GO:0006915">
    <property type="term" value="P:apoptotic process"/>
    <property type="evidence" value="ECO:0007669"/>
    <property type="project" value="UniProtKB-KW"/>
</dbReference>
<accession>A0A5B7CJ95</accession>
<dbReference type="EMBL" id="VSRR010000075">
    <property type="protein sequence ID" value="MPC09579.1"/>
    <property type="molecule type" value="Genomic_DNA"/>
</dbReference>
<protein>
    <submittedName>
        <fullName evidence="4">Apoptosis inhibitor 5</fullName>
    </submittedName>
</protein>
<comment type="caution">
    <text evidence="4">The sequence shown here is derived from an EMBL/GenBank/DDBJ whole genome shotgun (WGS) entry which is preliminary data.</text>
</comment>
<sequence>MIQAEERLLEVKSRWPRDRQAEFVFVLRRNMAQALSLRKLALRTAEMKWVGDGTGETVGGSATHTQPSQPTQPTHHTHHAQHPHHTQPNPSSHPAHHHPKTQHPSQPMPHPKPAHQATPTPTPQTAPPTRHTVLEGAVIDCTDVTPRMTAINTTKQAPVTASVTASVAAASRVQSGPPARPPPPVTAHVIPPATHALPNAHALPATTHAHISAAHGHPAPTNGLSSTHGSPTVTHGHPIAAHGPPTTTHVLPNAHGPLPSTHAHSVAAHGPPPTTHAHSSTHRPPAATHTHSNTAHGPPTKRTQISTHLPPPMSTAHANAQSHAHVHAQTGTRDSATNTEHEAEFLEILSGVKGGPGERRLTSQFIARFFRHFPNLQDQALNCLFDLCEDEDVAIRKQAIKDLPTLCKGRTELVPKVADILAQLQQVEDQVELSTVHNSLVTLLKTDSKGTLTGLFYQIQHSEDELVRERCIRFVHAKLRSLGTAVFTPQVETLILGEAKKVLQAASSEDEFSLMMGILRDLKTCQSVKGYQQLVDLVTEQVDLTRALDPADLESVQRLISCTKQALPYFSSQVRSTVYVEYMWKEVLPVLDQIETTLTEGGSQGTPILDVLKIVAELIPHAGNLEDVAGKVLVVFFKLLEVMPLPPEGDAATEALEGGVSLEFSRVECLLFTFHQLARQQPEFLNDDPDRLKDFRIR</sequence>
<evidence type="ECO:0000256" key="2">
    <source>
        <dbReference type="ARBA" id="ARBA00022703"/>
    </source>
</evidence>
<dbReference type="PANTHER" id="PTHR12758:SF19">
    <property type="entry name" value="APOPTOSIS INHIBITOR 5"/>
    <property type="match status" value="1"/>
</dbReference>